<proteinExistence type="predicted"/>
<sequence length="244" mass="26564">MDRICMFTCDVPTERRGAAHRRCQCAPEPLVPLPRCEDPPELSLEELLSFCRSSTRREASGRGAGWSSELDMTAALHKNGNFGPPNTAKAVSWLAQPIPYHMAGPYPYHSPVAGLSHTTYPTCRNTWGTGDAAKTGRASRASGGNVRPVDAVRLRCAAVPTPGTTKRQAVIMNNFHEKRTSLSAYVRFTERAMVEAALKANGAELDEKHLHIDRSQGSNRNTKLAVFIGNLAFGGCLCIKSDNL</sequence>
<reference evidence="1 2" key="1">
    <citation type="submission" date="2019-05" db="EMBL/GenBank/DDBJ databases">
        <title>Another draft genome of Portunus trituberculatus and its Hox gene families provides insights of decapod evolution.</title>
        <authorList>
            <person name="Jeong J.-H."/>
            <person name="Song I."/>
            <person name="Kim S."/>
            <person name="Choi T."/>
            <person name="Kim D."/>
            <person name="Ryu S."/>
            <person name="Kim W."/>
        </authorList>
    </citation>
    <scope>NUCLEOTIDE SEQUENCE [LARGE SCALE GENOMIC DNA]</scope>
    <source>
        <tissue evidence="1">Muscle</tissue>
    </source>
</reference>
<accession>A0A5B7EHP0</accession>
<evidence type="ECO:0000313" key="1">
    <source>
        <dbReference type="EMBL" id="MPC32044.1"/>
    </source>
</evidence>
<protein>
    <submittedName>
        <fullName evidence="1">RNA-binding protein 34</fullName>
    </submittedName>
</protein>
<gene>
    <name evidence="1" type="primary">Rbm34</name>
    <name evidence="1" type="ORF">E2C01_025347</name>
</gene>
<evidence type="ECO:0000313" key="2">
    <source>
        <dbReference type="Proteomes" id="UP000324222"/>
    </source>
</evidence>
<dbReference type="InterPro" id="IPR035979">
    <property type="entry name" value="RBD_domain_sf"/>
</dbReference>
<comment type="caution">
    <text evidence="1">The sequence shown here is derived from an EMBL/GenBank/DDBJ whole genome shotgun (WGS) entry which is preliminary data.</text>
</comment>
<dbReference type="SUPFAM" id="SSF54928">
    <property type="entry name" value="RNA-binding domain, RBD"/>
    <property type="match status" value="1"/>
</dbReference>
<organism evidence="1 2">
    <name type="scientific">Portunus trituberculatus</name>
    <name type="common">Swimming crab</name>
    <name type="synonym">Neptunus trituberculatus</name>
    <dbReference type="NCBI Taxonomy" id="210409"/>
    <lineage>
        <taxon>Eukaryota</taxon>
        <taxon>Metazoa</taxon>
        <taxon>Ecdysozoa</taxon>
        <taxon>Arthropoda</taxon>
        <taxon>Crustacea</taxon>
        <taxon>Multicrustacea</taxon>
        <taxon>Malacostraca</taxon>
        <taxon>Eumalacostraca</taxon>
        <taxon>Eucarida</taxon>
        <taxon>Decapoda</taxon>
        <taxon>Pleocyemata</taxon>
        <taxon>Brachyura</taxon>
        <taxon>Eubrachyura</taxon>
        <taxon>Portunoidea</taxon>
        <taxon>Portunidae</taxon>
        <taxon>Portuninae</taxon>
        <taxon>Portunus</taxon>
    </lineage>
</organism>
<dbReference type="GO" id="GO:0003676">
    <property type="term" value="F:nucleic acid binding"/>
    <property type="evidence" value="ECO:0007669"/>
    <property type="project" value="InterPro"/>
</dbReference>
<dbReference type="Proteomes" id="UP000324222">
    <property type="component" value="Unassembled WGS sequence"/>
</dbReference>
<keyword evidence="2" id="KW-1185">Reference proteome</keyword>
<name>A0A5B7EHP0_PORTR</name>
<dbReference type="Gene3D" id="3.30.70.330">
    <property type="match status" value="2"/>
</dbReference>
<dbReference type="AlphaFoldDB" id="A0A5B7EHP0"/>
<dbReference type="EMBL" id="VSRR010002552">
    <property type="protein sequence ID" value="MPC32044.1"/>
    <property type="molecule type" value="Genomic_DNA"/>
</dbReference>
<dbReference type="OrthoDB" id="442677at2759"/>
<dbReference type="InterPro" id="IPR012677">
    <property type="entry name" value="Nucleotide-bd_a/b_plait_sf"/>
</dbReference>